<feature type="compositionally biased region" description="Low complexity" evidence="1">
    <location>
        <begin position="189"/>
        <end position="206"/>
    </location>
</feature>
<evidence type="ECO:0000256" key="1">
    <source>
        <dbReference type="SAM" id="MobiDB-lite"/>
    </source>
</evidence>
<evidence type="ECO:0008006" key="4">
    <source>
        <dbReference type="Google" id="ProtNLM"/>
    </source>
</evidence>
<feature type="region of interest" description="Disordered" evidence="1">
    <location>
        <begin position="162"/>
        <end position="260"/>
    </location>
</feature>
<reference evidence="2 3" key="1">
    <citation type="submission" date="2019-07" db="EMBL/GenBank/DDBJ databases">
        <title>Cryptosporangium phraense sp. nov., isolated from plant litter.</title>
        <authorList>
            <person name="Suriyachadkun C."/>
        </authorList>
    </citation>
    <scope>NUCLEOTIDE SEQUENCE [LARGE SCALE GENOMIC DNA]</scope>
    <source>
        <strain evidence="2 3">A-T 5661</strain>
    </source>
</reference>
<organism evidence="2 3">
    <name type="scientific">Cryptosporangium phraense</name>
    <dbReference type="NCBI Taxonomy" id="2593070"/>
    <lineage>
        <taxon>Bacteria</taxon>
        <taxon>Bacillati</taxon>
        <taxon>Actinomycetota</taxon>
        <taxon>Actinomycetes</taxon>
        <taxon>Cryptosporangiales</taxon>
        <taxon>Cryptosporangiaceae</taxon>
        <taxon>Cryptosporangium</taxon>
    </lineage>
</organism>
<sequence length="260" mass="26906">MIRLIARLTLRDAAADPYADTRAATAGPDVVAVGRATDLAGLAGADGVTGSVDRPEVLYGSWVRSGGVVVEGALADAFGVRVGDPGTVDGRSFPVVGVAVSAALPPYPAAYCLVHCGHGAADDLPADVLRNPGLIWLTRSDLQSLGADVYVDYLRLAIRTRRRDRARRRHADPAADRGLAARPARRGRAVGAGRRTDGGSVPAGRAARGGRRYGRAGRGRAAGRVPAGGRRRGGGRADARRRGGGAGRVRPPGRPAPHRC</sequence>
<evidence type="ECO:0000313" key="2">
    <source>
        <dbReference type="EMBL" id="TQS40661.1"/>
    </source>
</evidence>
<feature type="compositionally biased region" description="Basic residues" evidence="1">
    <location>
        <begin position="208"/>
        <end position="218"/>
    </location>
</feature>
<gene>
    <name evidence="2" type="ORF">FL583_33595</name>
</gene>
<keyword evidence="3" id="KW-1185">Reference proteome</keyword>
<dbReference type="RefSeq" id="WP_142708922.1">
    <property type="nucleotide sequence ID" value="NZ_VIRS01000036.1"/>
</dbReference>
<dbReference type="EMBL" id="VIRS01000036">
    <property type="protein sequence ID" value="TQS40661.1"/>
    <property type="molecule type" value="Genomic_DNA"/>
</dbReference>
<evidence type="ECO:0000313" key="3">
    <source>
        <dbReference type="Proteomes" id="UP000317982"/>
    </source>
</evidence>
<dbReference type="InParanoid" id="A0A545AH67"/>
<dbReference type="AlphaFoldDB" id="A0A545AH67"/>
<protein>
    <recommendedName>
        <fullName evidence="4">MacB-like periplasmic core domain-containing protein</fullName>
    </recommendedName>
</protein>
<accession>A0A545AH67</accession>
<dbReference type="Proteomes" id="UP000317982">
    <property type="component" value="Unassembled WGS sequence"/>
</dbReference>
<dbReference type="OrthoDB" id="3291880at2"/>
<proteinExistence type="predicted"/>
<name>A0A545AH67_9ACTN</name>
<comment type="caution">
    <text evidence="2">The sequence shown here is derived from an EMBL/GenBank/DDBJ whole genome shotgun (WGS) entry which is preliminary data.</text>
</comment>